<dbReference type="KEGG" id="msu:MS1207"/>
<evidence type="ECO:0000256" key="1">
    <source>
        <dbReference type="SAM" id="Phobius"/>
    </source>
</evidence>
<feature type="transmembrane region" description="Helical" evidence="1">
    <location>
        <begin position="34"/>
        <end position="54"/>
    </location>
</feature>
<feature type="transmembrane region" description="Helical" evidence="1">
    <location>
        <begin position="117"/>
        <end position="138"/>
    </location>
</feature>
<dbReference type="Pfam" id="PF14358">
    <property type="entry name" value="DUF4405"/>
    <property type="match status" value="1"/>
</dbReference>
<keyword evidence="4" id="KW-1185">Reference proteome</keyword>
<dbReference type="eggNOG" id="ENOG502ZTJV">
    <property type="taxonomic scope" value="Bacteria"/>
</dbReference>
<keyword evidence="1" id="KW-1133">Transmembrane helix</keyword>
<dbReference type="OrthoDB" id="9779183at2"/>
<dbReference type="Proteomes" id="UP000000607">
    <property type="component" value="Chromosome"/>
</dbReference>
<dbReference type="AlphaFoldDB" id="Q65T96"/>
<feature type="transmembrane region" description="Helical" evidence="1">
    <location>
        <begin position="75"/>
        <end position="97"/>
    </location>
</feature>
<dbReference type="HOGENOM" id="CLU_076881_0_0_6"/>
<sequence>MPKKYYFQIGQDVVLTILLLSLTGYHLFEEVTHEWVGLGFFALVLLHIGLNFWWIKKLNQGEFDAYRMVKTGLNFVLFFVFLTACISGILLSKHIFAEFPFHLTDDFTRKIHMLSTHWIQIIIAIHLGLHWKTLADFLAQILRWDLNKPLTKWILPTIWTMLSVYGLWAFIGRDLFPYLMNQVDFAFFDKAESKAIFYFDYFAMLILFAYSTRVLVWLIFFKNEKK</sequence>
<dbReference type="STRING" id="221988.MS1207"/>
<proteinExistence type="predicted"/>
<feature type="transmembrane region" description="Helical" evidence="1">
    <location>
        <begin position="150"/>
        <end position="171"/>
    </location>
</feature>
<feature type="transmembrane region" description="Helical" evidence="1">
    <location>
        <begin position="201"/>
        <end position="221"/>
    </location>
</feature>
<dbReference type="EMBL" id="AE016827">
    <property type="protein sequence ID" value="AAU37814.1"/>
    <property type="molecule type" value="Genomic_DNA"/>
</dbReference>
<evidence type="ECO:0000313" key="4">
    <source>
        <dbReference type="Proteomes" id="UP000000607"/>
    </source>
</evidence>
<keyword evidence="1" id="KW-0472">Membrane</keyword>
<evidence type="ECO:0000259" key="2">
    <source>
        <dbReference type="Pfam" id="PF14358"/>
    </source>
</evidence>
<accession>Q65T96</accession>
<gene>
    <name evidence="3" type="ordered locus">MS1207</name>
</gene>
<protein>
    <recommendedName>
        <fullName evidence="2">Flavinylation-associated cytochrome domain-containing protein</fullName>
    </recommendedName>
</protein>
<keyword evidence="1" id="KW-0812">Transmembrane</keyword>
<feature type="domain" description="Flavinylation-associated cytochrome" evidence="2">
    <location>
        <begin position="73"/>
        <end position="131"/>
    </location>
</feature>
<feature type="transmembrane region" description="Helical" evidence="1">
    <location>
        <begin position="12"/>
        <end position="28"/>
    </location>
</feature>
<dbReference type="RefSeq" id="WP_011200381.1">
    <property type="nucleotide sequence ID" value="NC_006300.1"/>
</dbReference>
<dbReference type="InterPro" id="IPR025517">
    <property type="entry name" value="DUF4405"/>
</dbReference>
<reference evidence="3 4" key="1">
    <citation type="journal article" date="2004" name="Nat. Biotechnol.">
        <title>The genome sequence of the capnophilic rumen bacterium Mannheimia succiniciproducens.</title>
        <authorList>
            <person name="Hong S.H."/>
            <person name="Kim J.S."/>
            <person name="Lee S.Y."/>
            <person name="In Y.H."/>
            <person name="Choi S.S."/>
            <person name="Rih J.-K."/>
            <person name="Kim C.H."/>
            <person name="Jeong H."/>
            <person name="Hur C.G."/>
            <person name="Kim J.J."/>
        </authorList>
    </citation>
    <scope>NUCLEOTIDE SEQUENCE [LARGE SCALE GENOMIC DNA]</scope>
    <source>
        <strain evidence="4">KCTC 0769BP / MBEL55E</strain>
    </source>
</reference>
<name>Q65T96_MANSM</name>
<organism evidence="3 4">
    <name type="scientific">Mannheimia succiniciproducens (strain KCTC 0769BP / MBEL55E)</name>
    <dbReference type="NCBI Taxonomy" id="221988"/>
    <lineage>
        <taxon>Bacteria</taxon>
        <taxon>Pseudomonadati</taxon>
        <taxon>Pseudomonadota</taxon>
        <taxon>Gammaproteobacteria</taxon>
        <taxon>Pasteurellales</taxon>
        <taxon>Pasteurellaceae</taxon>
        <taxon>Basfia</taxon>
    </lineage>
</organism>
<evidence type="ECO:0000313" key="3">
    <source>
        <dbReference type="EMBL" id="AAU37814.1"/>
    </source>
</evidence>